<evidence type="ECO:0000256" key="4">
    <source>
        <dbReference type="ARBA" id="ARBA00022989"/>
    </source>
</evidence>
<comment type="subcellular location">
    <subcellularLocation>
        <location evidence="1">Cell membrane</location>
        <topology evidence="1">Multi-pass membrane protein</topology>
    </subcellularLocation>
</comment>
<evidence type="ECO:0000256" key="5">
    <source>
        <dbReference type="ARBA" id="ARBA00023136"/>
    </source>
</evidence>
<dbReference type="PANTHER" id="PTHR36115">
    <property type="entry name" value="PROLINE-RICH ANTIGEN HOMOLOG-RELATED"/>
    <property type="match status" value="1"/>
</dbReference>
<keyword evidence="4 6" id="KW-1133">Transmembrane helix</keyword>
<sequence>MAKHFARLDNAHPAGLGRRLGAMLYDSLLLLALWVALTTLHVLTSRLVLGVPAEQLGQGTLQVVSLRLLLVLGAFGFLAYFWMRAGMTLGMQAWRLRVQTPDGQAISLRQCLVRFVVGGLSWAALGLGHLWVVWDPQRRSWADLASGTSVMLLPGRRR</sequence>
<dbReference type="GO" id="GO:0005886">
    <property type="term" value="C:plasma membrane"/>
    <property type="evidence" value="ECO:0007669"/>
    <property type="project" value="UniProtKB-SubCell"/>
</dbReference>
<dbReference type="EMBL" id="BJOC01000026">
    <property type="protein sequence ID" value="GED23023.1"/>
    <property type="molecule type" value="Genomic_DNA"/>
</dbReference>
<proteinExistence type="predicted"/>
<dbReference type="PANTHER" id="PTHR36115:SF10">
    <property type="entry name" value="RDD DOMAIN-CONTAINING PROTEIN"/>
    <property type="match status" value="1"/>
</dbReference>
<evidence type="ECO:0000256" key="6">
    <source>
        <dbReference type="SAM" id="Phobius"/>
    </source>
</evidence>
<evidence type="ECO:0000313" key="9">
    <source>
        <dbReference type="Proteomes" id="UP000319812"/>
    </source>
</evidence>
<feature type="domain" description="RDD" evidence="7">
    <location>
        <begin position="13"/>
        <end position="147"/>
    </location>
</feature>
<evidence type="ECO:0000259" key="7">
    <source>
        <dbReference type="Pfam" id="PF06271"/>
    </source>
</evidence>
<evidence type="ECO:0000313" key="8">
    <source>
        <dbReference type="EMBL" id="GED23023.1"/>
    </source>
</evidence>
<comment type="caution">
    <text evidence="8">The sequence shown here is derived from an EMBL/GenBank/DDBJ whole genome shotgun (WGS) entry which is preliminary data.</text>
</comment>
<evidence type="ECO:0000256" key="2">
    <source>
        <dbReference type="ARBA" id="ARBA00022475"/>
    </source>
</evidence>
<dbReference type="InterPro" id="IPR051791">
    <property type="entry name" value="Pra-immunoreactive"/>
</dbReference>
<feature type="transmembrane region" description="Helical" evidence="6">
    <location>
        <begin position="64"/>
        <end position="83"/>
    </location>
</feature>
<accession>A0A4Y4F168</accession>
<evidence type="ECO:0000256" key="3">
    <source>
        <dbReference type="ARBA" id="ARBA00022692"/>
    </source>
</evidence>
<keyword evidence="5 6" id="KW-0472">Membrane</keyword>
<dbReference type="InterPro" id="IPR010432">
    <property type="entry name" value="RDD"/>
</dbReference>
<dbReference type="AlphaFoldDB" id="A0A4Y4F168"/>
<feature type="transmembrane region" description="Helical" evidence="6">
    <location>
        <begin position="20"/>
        <end position="44"/>
    </location>
</feature>
<reference evidence="8 9" key="1">
    <citation type="submission" date="2019-06" db="EMBL/GenBank/DDBJ databases">
        <title>Whole genome shotgun sequence of Halomonas halmophila NBRC 15537.</title>
        <authorList>
            <person name="Hosoyama A."/>
            <person name="Uohara A."/>
            <person name="Ohji S."/>
            <person name="Ichikawa N."/>
        </authorList>
    </citation>
    <scope>NUCLEOTIDE SEQUENCE [LARGE SCALE GENOMIC DNA]</scope>
    <source>
        <strain evidence="8 9">NBRC 15537</strain>
    </source>
</reference>
<organism evidence="8 9">
    <name type="scientific">Halomonas halmophila</name>
    <dbReference type="NCBI Taxonomy" id="252"/>
    <lineage>
        <taxon>Bacteria</taxon>
        <taxon>Pseudomonadati</taxon>
        <taxon>Pseudomonadota</taxon>
        <taxon>Gammaproteobacteria</taxon>
        <taxon>Oceanospirillales</taxon>
        <taxon>Halomonadaceae</taxon>
        <taxon>Halomonas</taxon>
    </lineage>
</organism>
<keyword evidence="3 6" id="KW-0812">Transmembrane</keyword>
<dbReference type="OrthoDB" id="9793824at2"/>
<name>A0A4Y4F168_9GAMM</name>
<feature type="transmembrane region" description="Helical" evidence="6">
    <location>
        <begin position="112"/>
        <end position="134"/>
    </location>
</feature>
<keyword evidence="9" id="KW-1185">Reference proteome</keyword>
<evidence type="ECO:0000256" key="1">
    <source>
        <dbReference type="ARBA" id="ARBA00004651"/>
    </source>
</evidence>
<dbReference type="RefSeq" id="WP_141320322.1">
    <property type="nucleotide sequence ID" value="NZ_BJOC01000026.1"/>
</dbReference>
<dbReference type="Proteomes" id="UP000319812">
    <property type="component" value="Unassembled WGS sequence"/>
</dbReference>
<keyword evidence="2" id="KW-1003">Cell membrane</keyword>
<gene>
    <name evidence="8" type="ORF">HHA01_20000</name>
</gene>
<protein>
    <recommendedName>
        <fullName evidence="7">RDD domain-containing protein</fullName>
    </recommendedName>
</protein>
<dbReference type="Pfam" id="PF06271">
    <property type="entry name" value="RDD"/>
    <property type="match status" value="1"/>
</dbReference>